<dbReference type="GO" id="GO:0016787">
    <property type="term" value="F:hydrolase activity"/>
    <property type="evidence" value="ECO:0007669"/>
    <property type="project" value="UniProtKB-KW"/>
</dbReference>
<organism evidence="4 5">
    <name type="scientific">Microbacterium invictum</name>
    <dbReference type="NCBI Taxonomy" id="515415"/>
    <lineage>
        <taxon>Bacteria</taxon>
        <taxon>Bacillati</taxon>
        <taxon>Actinomycetota</taxon>
        <taxon>Actinomycetes</taxon>
        <taxon>Micrococcales</taxon>
        <taxon>Microbacteriaceae</taxon>
        <taxon>Microbacterium</taxon>
    </lineage>
</organism>
<dbReference type="Pfam" id="PF22666">
    <property type="entry name" value="Glyco_hydro_2_N2"/>
    <property type="match status" value="1"/>
</dbReference>
<dbReference type="Gene3D" id="2.60.120.260">
    <property type="entry name" value="Galactose-binding domain-like"/>
    <property type="match status" value="1"/>
</dbReference>
<dbReference type="PANTHER" id="PTHR43817">
    <property type="entry name" value="GLYCOSYL HYDROLASE"/>
    <property type="match status" value="1"/>
</dbReference>
<feature type="domain" description="Beta-mannosidase-like galactose-binding" evidence="3">
    <location>
        <begin position="950"/>
        <end position="1028"/>
    </location>
</feature>
<proteinExistence type="predicted"/>
<dbReference type="Pfam" id="PF17132">
    <property type="entry name" value="Glyco_hydro_106"/>
    <property type="match status" value="1"/>
</dbReference>
<name>A0ABZ0V937_9MICO</name>
<evidence type="ECO:0000313" key="4">
    <source>
        <dbReference type="EMBL" id="WQB70133.1"/>
    </source>
</evidence>
<keyword evidence="5" id="KW-1185">Reference proteome</keyword>
<evidence type="ECO:0000259" key="3">
    <source>
        <dbReference type="Pfam" id="PF22666"/>
    </source>
</evidence>
<evidence type="ECO:0000256" key="1">
    <source>
        <dbReference type="ARBA" id="ARBA00022729"/>
    </source>
</evidence>
<dbReference type="EMBL" id="CP139779">
    <property type="protein sequence ID" value="WQB70133.1"/>
    <property type="molecule type" value="Genomic_DNA"/>
</dbReference>
<keyword evidence="2 4" id="KW-0378">Hydrolase</keyword>
<protein>
    <submittedName>
        <fullName evidence="4">Glycosyl hydrolase</fullName>
    </submittedName>
</protein>
<dbReference type="Proteomes" id="UP001324533">
    <property type="component" value="Chromosome"/>
</dbReference>
<dbReference type="NCBIfam" id="NF045579">
    <property type="entry name" value="rhamnoside_JR"/>
    <property type="match status" value="1"/>
</dbReference>
<dbReference type="InterPro" id="IPR054593">
    <property type="entry name" value="Beta-mannosidase-like_N2"/>
</dbReference>
<reference evidence="4 5" key="1">
    <citation type="submission" date="2023-06" db="EMBL/GenBank/DDBJ databases">
        <title>Rock-solubilizing bacteria, Microbacterium invictum, promotes re-establishment of vegetation in rocky wasteland by accelerating rock bio-weathering and reshaping soil bacterial community.</title>
        <authorList>
            <person name="Liu C."/>
        </authorList>
    </citation>
    <scope>NUCLEOTIDE SEQUENCE [LARGE SCALE GENOMIC DNA]</scope>
    <source>
        <strain evidence="4 5">X-18</strain>
    </source>
</reference>
<keyword evidence="1" id="KW-0732">Signal</keyword>
<accession>A0ABZ0V937</accession>
<gene>
    <name evidence="4" type="ORF">T9R20_15760</name>
</gene>
<evidence type="ECO:0000313" key="5">
    <source>
        <dbReference type="Proteomes" id="UP001324533"/>
    </source>
</evidence>
<dbReference type="RefSeq" id="WP_322410283.1">
    <property type="nucleotide sequence ID" value="NZ_CP139779.1"/>
</dbReference>
<dbReference type="PANTHER" id="PTHR43817:SF1">
    <property type="entry name" value="HYDROLASE, FAMILY 43, PUTATIVE (AFU_ORTHOLOGUE AFUA_3G01660)-RELATED"/>
    <property type="match status" value="1"/>
</dbReference>
<dbReference type="SUPFAM" id="SSF49785">
    <property type="entry name" value="Galactose-binding domain-like"/>
    <property type="match status" value="1"/>
</dbReference>
<evidence type="ECO:0000256" key="2">
    <source>
        <dbReference type="ARBA" id="ARBA00022801"/>
    </source>
</evidence>
<sequence length="1074" mass="113354">MLPPADDAVARLRRVFLDPPDEARPRVWWHWMDGNVDIPGLRADLDWLHEVGIRGVQIFDGGMGLPLVVPAPVRPGTRAWDDAMTAATSHARALGLEVAVTTSSGWSASGGPWVAPADAMKKVVWSDATLVGGARIRLPLPPLPTAVGAYQDVGEDDPARRFTAQWRVVGVPDDPARRPLEPDDVECVPDGEGSPSTLTDGSFAAGLRLPRDPDRPSEATVLQRFAEPVTVRSVVVGLPGPRGFGAAPPARASLEAESADGGWVEVAELVDTKAPVRSASFAPVTSRAFRLRLAGLPASAALPPMADGLATPPVLRPARRFEVTEFALFTASRVHAGEAKAGFGVASDYYALDSPEATAGAIDPASVIDLTGHVRGGILEWTPPPGRWRILRLGASTTAAVNGPALPDATGPEVDKLDAKRVRTYLDAHLARFAGPAEGSVSALVSDSIEAGLQNWTDAIAEEFAARRGYDPTPWLPCLLGWVVGDAASADGFLFDYRRTLAELLAENYYGTLAEVAHRRAWTLYAEALEDGRPQLGDDLAMRAGADVPMGAMWTFAPEKGPRPTYVADLRGAASVAHVYGAARTGSEAFTAFEDPWTATPGTLKHVADLQLTLGVTRFCIHSSPHQPSSVPAPGMALAPFLGQTFSRSETWASMARPWIDYLARCSTLLAEGEPVVDIAVFVGEEAPVTGLFGDEPDDSVPPGYGFDYVGADALEQVLDVAEGRVTARGASYAALALGGSSHRMTLRALTHIERLLAAGATVIGRAPESSPSLGDDPRAFAAARDRIWGSDHGGRLVVTSDLAGALPTLGIAPAVDVGDPSLRTVSRRIDGRLVTFVANPRDTPASTTVSMGGAARIARWDPVTTVEVGLEAVSSAEPGVFALELDPFGSAFLVADVAAPATAVGGERVVGLAGPWRSTLPGFDPWETAGEPAMWTGDPRRAGFSGVGVYDTTFTLTETDLAGRVRLQFAQVRDIAEVVVGGVSAGVVWTAPWRIDVTDLVRAGENRLEVRVATGWRNRLVAEAQLPTGQVYAPMAGLFTSDAAFRPAGLAGPVSLVLDADRRITRTIAVHKH</sequence>
<dbReference type="InterPro" id="IPR008979">
    <property type="entry name" value="Galactose-bd-like_sf"/>
</dbReference>